<organism evidence="1 2">
    <name type="scientific">Artomyces pyxidatus</name>
    <dbReference type="NCBI Taxonomy" id="48021"/>
    <lineage>
        <taxon>Eukaryota</taxon>
        <taxon>Fungi</taxon>
        <taxon>Dikarya</taxon>
        <taxon>Basidiomycota</taxon>
        <taxon>Agaricomycotina</taxon>
        <taxon>Agaricomycetes</taxon>
        <taxon>Russulales</taxon>
        <taxon>Auriscalpiaceae</taxon>
        <taxon>Artomyces</taxon>
    </lineage>
</organism>
<dbReference type="EMBL" id="MU277240">
    <property type="protein sequence ID" value="KAI0057947.1"/>
    <property type="molecule type" value="Genomic_DNA"/>
</dbReference>
<keyword evidence="2" id="KW-1185">Reference proteome</keyword>
<name>A0ACB8SP09_9AGAM</name>
<accession>A0ACB8SP09</accession>
<evidence type="ECO:0000313" key="2">
    <source>
        <dbReference type="Proteomes" id="UP000814140"/>
    </source>
</evidence>
<evidence type="ECO:0000313" key="1">
    <source>
        <dbReference type="EMBL" id="KAI0057947.1"/>
    </source>
</evidence>
<comment type="caution">
    <text evidence="1">The sequence shown here is derived from an EMBL/GenBank/DDBJ whole genome shotgun (WGS) entry which is preliminary data.</text>
</comment>
<reference evidence="1" key="2">
    <citation type="journal article" date="2022" name="New Phytol.">
        <title>Evolutionary transition to the ectomycorrhizal habit in the genomes of a hyperdiverse lineage of mushroom-forming fungi.</title>
        <authorList>
            <person name="Looney B."/>
            <person name="Miyauchi S."/>
            <person name="Morin E."/>
            <person name="Drula E."/>
            <person name="Courty P.E."/>
            <person name="Kohler A."/>
            <person name="Kuo A."/>
            <person name="LaButti K."/>
            <person name="Pangilinan J."/>
            <person name="Lipzen A."/>
            <person name="Riley R."/>
            <person name="Andreopoulos W."/>
            <person name="He G."/>
            <person name="Johnson J."/>
            <person name="Nolan M."/>
            <person name="Tritt A."/>
            <person name="Barry K.W."/>
            <person name="Grigoriev I.V."/>
            <person name="Nagy L.G."/>
            <person name="Hibbett D."/>
            <person name="Henrissat B."/>
            <person name="Matheny P.B."/>
            <person name="Labbe J."/>
            <person name="Martin F.M."/>
        </authorList>
    </citation>
    <scope>NUCLEOTIDE SEQUENCE</scope>
    <source>
        <strain evidence="1">HHB10654</strain>
    </source>
</reference>
<sequence length="403" mass="44334">MVHELRHQPAKGIYLAYELVSTLFFRLPFWAIVSIPKSLRSRRSKSWTWKREMWVRILRRGGLVTERCDQLSTFGDHLTVTKGADIKHVWVQPTPELITDEVKGWMTAARVDAASIPGYWMEKKGMDIGIGAPPKPGEKVVYSMHGGGYAYFSASPKDVTANILHGLLEHCDTVQRTFAIEYRLSKAHPDPPAHGFPAALLDALAGYVYLTNVVGFAPADIVMEGDSAGGGLALALTRYLVENAGMAGLPAPPGALLLLSPWVDLTRSDVRPGTSKYTNECTDYIGGPEHAGTEYARGALFGALGPEAALIRFVSPASVDERFPALSYKGFPRTFVVAGEAEILLTQIKVLAERMMGDMGEGEADGQVTYYESPDSMHDYLILLFHEPERTQTLKAIAKWLHE</sequence>
<protein>
    <submittedName>
        <fullName evidence="1">Alpha/beta-hydrolase</fullName>
    </submittedName>
</protein>
<dbReference type="Proteomes" id="UP000814140">
    <property type="component" value="Unassembled WGS sequence"/>
</dbReference>
<reference evidence="1" key="1">
    <citation type="submission" date="2021-03" db="EMBL/GenBank/DDBJ databases">
        <authorList>
            <consortium name="DOE Joint Genome Institute"/>
            <person name="Ahrendt S."/>
            <person name="Looney B.P."/>
            <person name="Miyauchi S."/>
            <person name="Morin E."/>
            <person name="Drula E."/>
            <person name="Courty P.E."/>
            <person name="Chicoki N."/>
            <person name="Fauchery L."/>
            <person name="Kohler A."/>
            <person name="Kuo A."/>
            <person name="Labutti K."/>
            <person name="Pangilinan J."/>
            <person name="Lipzen A."/>
            <person name="Riley R."/>
            <person name="Andreopoulos W."/>
            <person name="He G."/>
            <person name="Johnson J."/>
            <person name="Barry K.W."/>
            <person name="Grigoriev I.V."/>
            <person name="Nagy L."/>
            <person name="Hibbett D."/>
            <person name="Henrissat B."/>
            <person name="Matheny P.B."/>
            <person name="Labbe J."/>
            <person name="Martin F."/>
        </authorList>
    </citation>
    <scope>NUCLEOTIDE SEQUENCE</scope>
    <source>
        <strain evidence="1">HHB10654</strain>
    </source>
</reference>
<proteinExistence type="predicted"/>
<gene>
    <name evidence="1" type="ORF">BV25DRAFT_1969247</name>
</gene>